<reference evidence="6 7" key="1">
    <citation type="journal article" date="2009" name="Arch. Virol.">
        <title>Molecular characterization of a closterovirus from carrot and its identification as a German isolate of Carrot yellow leaf virus.</title>
        <authorList>
            <person name="Menzel W."/>
            <person name="Goetz R."/>
            <person name="Lesemann D.E."/>
            <person name="Vetten H.J."/>
        </authorList>
    </citation>
    <scope>NUCLEOTIDE SEQUENCE [LARGE SCALE GENOMIC DNA]</scope>
</reference>
<dbReference type="EMBL" id="FJ869862">
    <property type="protein sequence ID" value="ACT10243.1"/>
    <property type="molecule type" value="Genomic_RNA"/>
</dbReference>
<dbReference type="GO" id="GO:0006351">
    <property type="term" value="P:DNA-templated transcription"/>
    <property type="evidence" value="ECO:0007669"/>
    <property type="project" value="InterPro"/>
</dbReference>
<dbReference type="Proteomes" id="UP000201558">
    <property type="component" value="Segment"/>
</dbReference>
<evidence type="ECO:0000256" key="2">
    <source>
        <dbReference type="ARBA" id="ARBA00022679"/>
    </source>
</evidence>
<dbReference type="GO" id="GO:0003723">
    <property type="term" value="F:RNA binding"/>
    <property type="evidence" value="ECO:0007669"/>
    <property type="project" value="InterPro"/>
</dbReference>
<keyword evidence="7" id="KW-1185">Reference proteome</keyword>
<accession>C6GFJ8</accession>
<dbReference type="GeneID" id="11273199"/>
<keyword evidence="1" id="KW-0696">RNA-directed RNA polymerase</keyword>
<dbReference type="InterPro" id="IPR043502">
    <property type="entry name" value="DNA/RNA_pol_sf"/>
</dbReference>
<keyword evidence="3" id="KW-0548">Nucleotidyltransferase</keyword>
<dbReference type="GO" id="GO:0039694">
    <property type="term" value="P:viral RNA genome replication"/>
    <property type="evidence" value="ECO:0007669"/>
    <property type="project" value="InterPro"/>
</dbReference>
<evidence type="ECO:0000259" key="5">
    <source>
        <dbReference type="PROSITE" id="PS50507"/>
    </source>
</evidence>
<evidence type="ECO:0000313" key="7">
    <source>
        <dbReference type="Proteomes" id="UP000201558"/>
    </source>
</evidence>
<proteinExistence type="predicted"/>
<dbReference type="GO" id="GO:0003968">
    <property type="term" value="F:RNA-directed RNA polymerase activity"/>
    <property type="evidence" value="ECO:0007669"/>
    <property type="project" value="UniProtKB-KW"/>
</dbReference>
<sequence>MAAASTITIRLGFSIVRSQAIPQRKPSLQENLYSYESRNYNFLKCDRFSSPEIFGKAMATSVLRKCLDAQKLAEVKKETIAFSQSALLKWMSKRDTSQLKSLQAEFGKPLQLDTAIHYFKLMVKRDAIVKLDSTCLTKHPAAQNIMFHAKAVNALYSPCFDEFKNRFMSCLLPHIVFFTEMDNRAFASVARGVLGRCAQELFVGEVDFSKFDKSQDIFIKEFERCVYSQLGFDHELLDLWMQGEYQGKATTLDHQLSFNVECQRRSGAANTWIGNSVVTLGILSLYYDLAKMQGVFISGDDSLIFSSQKLSNHSEAICLETGFEAKFMSPSVPYFCSKFLVFCEHKFFFVPDPYKLIVKLGQVRSEVEDADLFEIFTSFKDLTKDMHDERVLEYLARLVEEKYDVKSRCVLSALHAVHCLGSNFSSFKKLFPKQKGWLTFSRVSKSLLQKISLGVLQQEKYSTAFGENYFLSYTSDDA</sequence>
<name>C6GFJ8_9CLOS</name>
<evidence type="ECO:0000256" key="3">
    <source>
        <dbReference type="ARBA" id="ARBA00022695"/>
    </source>
</evidence>
<dbReference type="OrthoDB" id="2873at10239"/>
<keyword evidence="2" id="KW-0808">Transferase</keyword>
<dbReference type="RefSeq" id="YP_003075965.1">
    <property type="nucleotide sequence ID" value="NC_013007.1"/>
</dbReference>
<dbReference type="KEGG" id="vg:11273199"/>
<dbReference type="PROSITE" id="PS50507">
    <property type="entry name" value="RDRP_SSRNA_POS"/>
    <property type="match status" value="1"/>
</dbReference>
<feature type="domain" description="RdRp catalytic" evidence="5">
    <location>
        <begin position="201"/>
        <end position="314"/>
    </location>
</feature>
<protein>
    <submittedName>
        <fullName evidence="6">1b</fullName>
    </submittedName>
</protein>
<dbReference type="InterPro" id="IPR047308">
    <property type="entry name" value="Closteroviridae_RdRp"/>
</dbReference>
<dbReference type="InterPro" id="IPR001788">
    <property type="entry name" value="RNA-dep_RNA_pol_alsuvir"/>
</dbReference>
<keyword evidence="4" id="KW-0693">Viral RNA replication</keyword>
<evidence type="ECO:0000256" key="1">
    <source>
        <dbReference type="ARBA" id="ARBA00022484"/>
    </source>
</evidence>
<dbReference type="InterPro" id="IPR007094">
    <property type="entry name" value="RNA-dir_pol_PSvirus"/>
</dbReference>
<organism evidence="6 7">
    <name type="scientific">Carrot yellow leaf virus</name>
    <dbReference type="NCBI Taxonomy" id="656190"/>
    <lineage>
        <taxon>Viruses</taxon>
        <taxon>Riboviria</taxon>
        <taxon>Orthornavirae</taxon>
        <taxon>Kitrinoviricota</taxon>
        <taxon>Alsuviricetes</taxon>
        <taxon>Martellivirales</taxon>
        <taxon>Closteroviridae</taxon>
        <taxon>Closterovirus</taxon>
        <taxon>Closterovirus flavicarotae</taxon>
    </lineage>
</organism>
<dbReference type="Pfam" id="PF00978">
    <property type="entry name" value="RdRP_2"/>
    <property type="match status" value="1"/>
</dbReference>
<dbReference type="CDD" id="cd23253">
    <property type="entry name" value="Closteroviridae_RdRp"/>
    <property type="match status" value="1"/>
</dbReference>
<evidence type="ECO:0000313" key="6">
    <source>
        <dbReference type="EMBL" id="ACT10243.1"/>
    </source>
</evidence>
<evidence type="ECO:0000256" key="4">
    <source>
        <dbReference type="ARBA" id="ARBA00022953"/>
    </source>
</evidence>
<dbReference type="SUPFAM" id="SSF56672">
    <property type="entry name" value="DNA/RNA polymerases"/>
    <property type="match status" value="1"/>
</dbReference>